<protein>
    <recommendedName>
        <fullName evidence="4">HMG box domain-containing protein</fullName>
    </recommendedName>
</protein>
<keyword evidence="1 3" id="KW-0238">DNA-binding</keyword>
<evidence type="ECO:0000313" key="5">
    <source>
        <dbReference type="EMBL" id="KAJ7191760.1"/>
    </source>
</evidence>
<dbReference type="Pfam" id="PF00505">
    <property type="entry name" value="HMG_box"/>
    <property type="match status" value="1"/>
</dbReference>
<gene>
    <name evidence="5" type="ORF">GGX14DRAFT_338956</name>
</gene>
<organism evidence="5 6">
    <name type="scientific">Mycena pura</name>
    <dbReference type="NCBI Taxonomy" id="153505"/>
    <lineage>
        <taxon>Eukaryota</taxon>
        <taxon>Fungi</taxon>
        <taxon>Dikarya</taxon>
        <taxon>Basidiomycota</taxon>
        <taxon>Agaricomycotina</taxon>
        <taxon>Agaricomycetes</taxon>
        <taxon>Agaricomycetidae</taxon>
        <taxon>Agaricales</taxon>
        <taxon>Marasmiineae</taxon>
        <taxon>Mycenaceae</taxon>
        <taxon>Mycena</taxon>
    </lineage>
</organism>
<feature type="DNA-binding region" description="HMG box" evidence="3">
    <location>
        <begin position="1"/>
        <end position="68"/>
    </location>
</feature>
<dbReference type="AlphaFoldDB" id="A0AAD6XZA3"/>
<keyword evidence="2" id="KW-0804">Transcription</keyword>
<feature type="domain" description="HMG box" evidence="4">
    <location>
        <begin position="1"/>
        <end position="68"/>
    </location>
</feature>
<evidence type="ECO:0000256" key="2">
    <source>
        <dbReference type="ARBA" id="ARBA00023163"/>
    </source>
</evidence>
<dbReference type="Proteomes" id="UP001219525">
    <property type="component" value="Unassembled WGS sequence"/>
</dbReference>
<dbReference type="CDD" id="cd01389">
    <property type="entry name" value="HMG-box_ROX1-like"/>
    <property type="match status" value="1"/>
</dbReference>
<evidence type="ECO:0000256" key="1">
    <source>
        <dbReference type="ARBA" id="ARBA00023125"/>
    </source>
</evidence>
<reference evidence="5" key="1">
    <citation type="submission" date="2023-03" db="EMBL/GenBank/DDBJ databases">
        <title>Massive genome expansion in bonnet fungi (Mycena s.s.) driven by repeated elements and novel gene families across ecological guilds.</title>
        <authorList>
            <consortium name="Lawrence Berkeley National Laboratory"/>
            <person name="Harder C.B."/>
            <person name="Miyauchi S."/>
            <person name="Viragh M."/>
            <person name="Kuo A."/>
            <person name="Thoen E."/>
            <person name="Andreopoulos B."/>
            <person name="Lu D."/>
            <person name="Skrede I."/>
            <person name="Drula E."/>
            <person name="Henrissat B."/>
            <person name="Morin E."/>
            <person name="Kohler A."/>
            <person name="Barry K."/>
            <person name="LaButti K."/>
            <person name="Morin E."/>
            <person name="Salamov A."/>
            <person name="Lipzen A."/>
            <person name="Mereny Z."/>
            <person name="Hegedus B."/>
            <person name="Baldrian P."/>
            <person name="Stursova M."/>
            <person name="Weitz H."/>
            <person name="Taylor A."/>
            <person name="Grigoriev I.V."/>
            <person name="Nagy L.G."/>
            <person name="Martin F."/>
            <person name="Kauserud H."/>
        </authorList>
    </citation>
    <scope>NUCLEOTIDE SEQUENCE</scope>
    <source>
        <strain evidence="5">9144</strain>
    </source>
</reference>
<dbReference type="GO" id="GO:0000122">
    <property type="term" value="P:negative regulation of transcription by RNA polymerase II"/>
    <property type="evidence" value="ECO:0007669"/>
    <property type="project" value="TreeGrafter"/>
</dbReference>
<dbReference type="PANTHER" id="PTHR10270:SF161">
    <property type="entry name" value="SEX-DETERMINING REGION Y PROTEIN"/>
    <property type="match status" value="1"/>
</dbReference>
<dbReference type="SMART" id="SM00398">
    <property type="entry name" value="HMG"/>
    <property type="match status" value="1"/>
</dbReference>
<proteinExistence type="predicted"/>
<dbReference type="GO" id="GO:0000978">
    <property type="term" value="F:RNA polymerase II cis-regulatory region sequence-specific DNA binding"/>
    <property type="evidence" value="ECO:0007669"/>
    <property type="project" value="TreeGrafter"/>
</dbReference>
<dbReference type="InterPro" id="IPR036910">
    <property type="entry name" value="HMG_box_dom_sf"/>
</dbReference>
<feature type="non-terminal residue" evidence="5">
    <location>
        <position position="1"/>
    </location>
</feature>
<dbReference type="Gene3D" id="1.10.30.10">
    <property type="entry name" value="High mobility group box domain"/>
    <property type="match status" value="1"/>
</dbReference>
<dbReference type="InterPro" id="IPR050140">
    <property type="entry name" value="SRY-related_HMG-box_TF-like"/>
</dbReference>
<evidence type="ECO:0000256" key="3">
    <source>
        <dbReference type="PROSITE-ProRule" id="PRU00267"/>
    </source>
</evidence>
<dbReference type="InterPro" id="IPR009071">
    <property type="entry name" value="HMG_box_dom"/>
</dbReference>
<dbReference type="GO" id="GO:0005634">
    <property type="term" value="C:nucleus"/>
    <property type="evidence" value="ECO:0007669"/>
    <property type="project" value="UniProtKB-UniRule"/>
</dbReference>
<comment type="caution">
    <text evidence="5">The sequence shown here is derived from an EMBL/GenBank/DDBJ whole genome shotgun (WGS) entry which is preliminary data.</text>
</comment>
<keyword evidence="3" id="KW-0539">Nucleus</keyword>
<dbReference type="PROSITE" id="PS50118">
    <property type="entry name" value="HMG_BOX_2"/>
    <property type="match status" value="1"/>
</dbReference>
<accession>A0AAD6XZA3</accession>
<dbReference type="SUPFAM" id="SSF47095">
    <property type="entry name" value="HMG-box"/>
    <property type="match status" value="1"/>
</dbReference>
<dbReference type="PANTHER" id="PTHR10270">
    <property type="entry name" value="SOX TRANSCRIPTION FACTOR"/>
    <property type="match status" value="1"/>
</dbReference>
<evidence type="ECO:0000313" key="6">
    <source>
        <dbReference type="Proteomes" id="UP001219525"/>
    </source>
</evidence>
<feature type="non-terminal residue" evidence="5">
    <location>
        <position position="71"/>
    </location>
</feature>
<sequence>RPPNAFILYRSWKSKVLTADSDGDHRQVDLNKTIASQWRALSPQQRAWWVALAKTKAHEHKMRHPDYRYRP</sequence>
<keyword evidence="6" id="KW-1185">Reference proteome</keyword>
<dbReference type="EMBL" id="JARJCW010000128">
    <property type="protein sequence ID" value="KAJ7191760.1"/>
    <property type="molecule type" value="Genomic_DNA"/>
</dbReference>
<name>A0AAD6XZA3_9AGAR</name>
<dbReference type="GO" id="GO:0001228">
    <property type="term" value="F:DNA-binding transcription activator activity, RNA polymerase II-specific"/>
    <property type="evidence" value="ECO:0007669"/>
    <property type="project" value="TreeGrafter"/>
</dbReference>
<evidence type="ECO:0000259" key="4">
    <source>
        <dbReference type="PROSITE" id="PS50118"/>
    </source>
</evidence>
<dbReference type="GO" id="GO:0030154">
    <property type="term" value="P:cell differentiation"/>
    <property type="evidence" value="ECO:0007669"/>
    <property type="project" value="TreeGrafter"/>
</dbReference>